<dbReference type="PROSITE" id="PS51352">
    <property type="entry name" value="THIOREDOXIN_2"/>
    <property type="match status" value="1"/>
</dbReference>
<dbReference type="InterPro" id="IPR013740">
    <property type="entry name" value="Redoxin"/>
</dbReference>
<proteinExistence type="predicted"/>
<evidence type="ECO:0000256" key="1">
    <source>
        <dbReference type="ARBA" id="ARBA00004196"/>
    </source>
</evidence>
<evidence type="ECO:0000313" key="7">
    <source>
        <dbReference type="EMBL" id="MCZ4245126.1"/>
    </source>
</evidence>
<dbReference type="Gene3D" id="3.40.30.10">
    <property type="entry name" value="Glutaredoxin"/>
    <property type="match status" value="1"/>
</dbReference>
<protein>
    <submittedName>
        <fullName evidence="7">TlpA disulfide reductase family protein</fullName>
    </submittedName>
</protein>
<dbReference type="PANTHER" id="PTHR42852">
    <property type="entry name" value="THIOL:DISULFIDE INTERCHANGE PROTEIN DSBE"/>
    <property type="match status" value="1"/>
</dbReference>
<evidence type="ECO:0000259" key="6">
    <source>
        <dbReference type="PROSITE" id="PS51352"/>
    </source>
</evidence>
<feature type="chain" id="PRO_5046429465" evidence="5">
    <location>
        <begin position="20"/>
        <end position="329"/>
    </location>
</feature>
<dbReference type="Proteomes" id="UP001144347">
    <property type="component" value="Unassembled WGS sequence"/>
</dbReference>
<dbReference type="InterPro" id="IPR036249">
    <property type="entry name" value="Thioredoxin-like_sf"/>
</dbReference>
<keyword evidence="2" id="KW-0201">Cytochrome c-type biogenesis</keyword>
<name>A0ABT4LB84_9SPHI</name>
<evidence type="ECO:0000256" key="3">
    <source>
        <dbReference type="ARBA" id="ARBA00023157"/>
    </source>
</evidence>
<feature type="signal peptide" evidence="5">
    <location>
        <begin position="1"/>
        <end position="19"/>
    </location>
</feature>
<sequence length="329" mass="37227">MKKIIFFISLLLQVYTSMASEQMLIKGNIKSLSKITVSLKNLEGKLMAEALVQKQSESFVFGPISIVPDLYMLTIGKTTQKVFLTNTTVTINGYYDDADPQNSNLEFTGLEQHLELMTYIPKRIKDQVSPEAFSRLNGQQLSALSYLVKVDNYDYSKTFVEKIPVADLKSISAQHLLKKADSLKQFSTGINAPDFSLPDEKGKLVSLADFKGRIVVLDFWASWCGPCRREMEVFKTFYKNYEDKVQFISISLDEDPSKYKTALQEMNIPWLKLWDKSGFGKSALQASYGFKAIPFCVVVDPEGKVFKRNIINGVELQKALNAITKNKEI</sequence>
<comment type="caution">
    <text evidence="7">The sequence shown here is derived from an EMBL/GenBank/DDBJ whole genome shotgun (WGS) entry which is preliminary data.</text>
</comment>
<comment type="subcellular location">
    <subcellularLocation>
        <location evidence="1">Cell envelope</location>
    </subcellularLocation>
</comment>
<evidence type="ECO:0000256" key="5">
    <source>
        <dbReference type="SAM" id="SignalP"/>
    </source>
</evidence>
<dbReference type="RefSeq" id="WP_269428178.1">
    <property type="nucleotide sequence ID" value="NZ_JAPWGM010000004.1"/>
</dbReference>
<dbReference type="PANTHER" id="PTHR42852:SF6">
    <property type="entry name" value="THIOL:DISULFIDE INTERCHANGE PROTEIN DSBE"/>
    <property type="match status" value="1"/>
</dbReference>
<evidence type="ECO:0000313" key="8">
    <source>
        <dbReference type="Proteomes" id="UP001144347"/>
    </source>
</evidence>
<dbReference type="EMBL" id="JAPWGM010000004">
    <property type="protein sequence ID" value="MCZ4245126.1"/>
    <property type="molecule type" value="Genomic_DNA"/>
</dbReference>
<dbReference type="Pfam" id="PF08534">
    <property type="entry name" value="Redoxin"/>
    <property type="match status" value="1"/>
</dbReference>
<dbReference type="CDD" id="cd02966">
    <property type="entry name" value="TlpA_like_family"/>
    <property type="match status" value="1"/>
</dbReference>
<dbReference type="PROSITE" id="PS00194">
    <property type="entry name" value="THIOREDOXIN_1"/>
    <property type="match status" value="1"/>
</dbReference>
<evidence type="ECO:0000256" key="4">
    <source>
        <dbReference type="ARBA" id="ARBA00023284"/>
    </source>
</evidence>
<dbReference type="SUPFAM" id="SSF52833">
    <property type="entry name" value="Thioredoxin-like"/>
    <property type="match status" value="1"/>
</dbReference>
<accession>A0ABT4LB84</accession>
<keyword evidence="4" id="KW-0676">Redox-active center</keyword>
<reference evidence="7" key="1">
    <citation type="submission" date="2022-12" db="EMBL/GenBank/DDBJ databases">
        <title>Genome sequence of HCMS5-2.</title>
        <authorList>
            <person name="Woo H."/>
        </authorList>
    </citation>
    <scope>NUCLEOTIDE SEQUENCE</scope>
    <source>
        <strain evidence="7">HCMS5-2</strain>
    </source>
</reference>
<gene>
    <name evidence="7" type="ORF">O0955_14025</name>
</gene>
<organism evidence="7 8">
    <name type="scientific">Pedobacter punctiformis</name>
    <dbReference type="NCBI Taxonomy" id="3004097"/>
    <lineage>
        <taxon>Bacteria</taxon>
        <taxon>Pseudomonadati</taxon>
        <taxon>Bacteroidota</taxon>
        <taxon>Sphingobacteriia</taxon>
        <taxon>Sphingobacteriales</taxon>
        <taxon>Sphingobacteriaceae</taxon>
        <taxon>Pedobacter</taxon>
    </lineage>
</organism>
<keyword evidence="8" id="KW-1185">Reference proteome</keyword>
<dbReference type="InterPro" id="IPR013766">
    <property type="entry name" value="Thioredoxin_domain"/>
</dbReference>
<dbReference type="InterPro" id="IPR050553">
    <property type="entry name" value="Thioredoxin_ResA/DsbE_sf"/>
</dbReference>
<keyword evidence="3" id="KW-1015">Disulfide bond</keyword>
<dbReference type="InterPro" id="IPR017937">
    <property type="entry name" value="Thioredoxin_CS"/>
</dbReference>
<keyword evidence="5" id="KW-0732">Signal</keyword>
<evidence type="ECO:0000256" key="2">
    <source>
        <dbReference type="ARBA" id="ARBA00022748"/>
    </source>
</evidence>
<feature type="domain" description="Thioredoxin" evidence="6">
    <location>
        <begin position="186"/>
        <end position="325"/>
    </location>
</feature>